<proteinExistence type="predicted"/>
<dbReference type="EMBL" id="JBHSXX010000001">
    <property type="protein sequence ID" value="MFC6871175.1"/>
    <property type="molecule type" value="Genomic_DNA"/>
</dbReference>
<accession>A0ABW2C9H7</accession>
<evidence type="ECO:0000313" key="3">
    <source>
        <dbReference type="EMBL" id="MFC6871175.1"/>
    </source>
</evidence>
<organism evidence="3 4">
    <name type="scientific">Haloechinothrix salitolerans</name>
    <dbReference type="NCBI Taxonomy" id="926830"/>
    <lineage>
        <taxon>Bacteria</taxon>
        <taxon>Bacillati</taxon>
        <taxon>Actinomycetota</taxon>
        <taxon>Actinomycetes</taxon>
        <taxon>Pseudonocardiales</taxon>
        <taxon>Pseudonocardiaceae</taxon>
        <taxon>Haloechinothrix</taxon>
    </lineage>
</organism>
<keyword evidence="4" id="KW-1185">Reference proteome</keyword>
<protein>
    <submittedName>
        <fullName evidence="3">Bifunctional DNA primase/polymerase</fullName>
    </submittedName>
</protein>
<dbReference type="SMART" id="SM00943">
    <property type="entry name" value="Prim-Pol"/>
    <property type="match status" value="1"/>
</dbReference>
<dbReference type="Proteomes" id="UP001596337">
    <property type="component" value="Unassembled WGS sequence"/>
</dbReference>
<gene>
    <name evidence="3" type="ORF">ACFQGD_29035</name>
</gene>
<dbReference type="Pfam" id="PF09250">
    <property type="entry name" value="Prim-Pol"/>
    <property type="match status" value="1"/>
</dbReference>
<evidence type="ECO:0000256" key="1">
    <source>
        <dbReference type="SAM" id="MobiDB-lite"/>
    </source>
</evidence>
<name>A0ABW2C9H7_9PSEU</name>
<feature type="region of interest" description="Disordered" evidence="1">
    <location>
        <begin position="202"/>
        <end position="222"/>
    </location>
</feature>
<feature type="domain" description="DNA primase/polymerase bifunctional N-terminal" evidence="2">
    <location>
        <begin position="13"/>
        <end position="191"/>
    </location>
</feature>
<dbReference type="RefSeq" id="WP_345400134.1">
    <property type="nucleotide sequence ID" value="NZ_BAABLA010000097.1"/>
</dbReference>
<reference evidence="4" key="1">
    <citation type="journal article" date="2019" name="Int. J. Syst. Evol. Microbiol.">
        <title>The Global Catalogue of Microorganisms (GCM) 10K type strain sequencing project: providing services to taxonomists for standard genome sequencing and annotation.</title>
        <authorList>
            <consortium name="The Broad Institute Genomics Platform"/>
            <consortium name="The Broad Institute Genome Sequencing Center for Infectious Disease"/>
            <person name="Wu L."/>
            <person name="Ma J."/>
        </authorList>
    </citation>
    <scope>NUCLEOTIDE SEQUENCE [LARGE SCALE GENOMIC DNA]</scope>
    <source>
        <strain evidence="4">KCTC 32255</strain>
    </source>
</reference>
<dbReference type="InterPro" id="IPR015330">
    <property type="entry name" value="DNA_primase/pol_bifunc_N"/>
</dbReference>
<dbReference type="CDD" id="cd04859">
    <property type="entry name" value="Prim_Pol"/>
    <property type="match status" value="1"/>
</dbReference>
<evidence type="ECO:0000259" key="2">
    <source>
        <dbReference type="SMART" id="SM00943"/>
    </source>
</evidence>
<dbReference type="SUPFAM" id="SSF56747">
    <property type="entry name" value="Prim-pol domain"/>
    <property type="match status" value="1"/>
</dbReference>
<sequence>MTSYNVDPRRPWAEWYVALGWKVFKLARDDPGGKKPHKNCDRCAPGSSSYEPHDAETCRCLLCHGFYAATDDVGRVDLMLQVPPTTGLSVRTGRASGVVVLDVEHEGLDLLDQWEQLNGWSLPRTLTARSVSGGLHLWFRYPANAAVSSGELEPGLIDVASDGHYVGVPSGDGRRKWLDTSVAVATMPDGLIRLLTGPRRARVRSGTGTAGSAAGGGGPLPPTDDFEAHGLGWFTGSRNKDAYRLAFRLWSEDRVESEVKTILRRCWNATSQQPHPFTWSEAWRTAQSAQGRQRDARNEELASARAFLARWRG</sequence>
<comment type="caution">
    <text evidence="3">The sequence shown here is derived from an EMBL/GenBank/DDBJ whole genome shotgun (WGS) entry which is preliminary data.</text>
</comment>
<evidence type="ECO:0000313" key="4">
    <source>
        <dbReference type="Proteomes" id="UP001596337"/>
    </source>
</evidence>